<evidence type="ECO:0000313" key="5">
    <source>
        <dbReference type="Proteomes" id="UP000231019"/>
    </source>
</evidence>
<dbReference type="PANTHER" id="PTHR47572:SF4">
    <property type="entry name" value="LACTONASE DRP35"/>
    <property type="match status" value="1"/>
</dbReference>
<dbReference type="SUPFAM" id="SSF63829">
    <property type="entry name" value="Calcium-dependent phosphotriesterase"/>
    <property type="match status" value="1"/>
</dbReference>
<dbReference type="Proteomes" id="UP000231019">
    <property type="component" value="Unassembled WGS sequence"/>
</dbReference>
<evidence type="ECO:0000256" key="2">
    <source>
        <dbReference type="SAM" id="SignalP"/>
    </source>
</evidence>
<gene>
    <name evidence="4" type="ORF">COW36_04335</name>
</gene>
<keyword evidence="2" id="KW-0732">Signal</keyword>
<dbReference type="InterPro" id="IPR051262">
    <property type="entry name" value="SMP-30/CGR1_Lactonase"/>
</dbReference>
<keyword evidence="1" id="KW-0378">Hydrolase</keyword>
<dbReference type="Gene3D" id="2.120.10.30">
    <property type="entry name" value="TolB, C-terminal domain"/>
    <property type="match status" value="1"/>
</dbReference>
<dbReference type="AlphaFoldDB" id="A0A2M7G8W3"/>
<feature type="chain" id="PRO_5014689045" description="SMP-30/Gluconolactonase/LRE-like region domain-containing protein" evidence="2">
    <location>
        <begin position="25"/>
        <end position="304"/>
    </location>
</feature>
<evidence type="ECO:0000256" key="1">
    <source>
        <dbReference type="ARBA" id="ARBA00022801"/>
    </source>
</evidence>
<sequence length="304" mass="33295">MLRKSFTFLLTVALWAGTSYATQAADNRVKLMQNLAAGPVAATWYKQRLLYAQQGLDQIMIWDKMQSNLLWSEKGCQPDALVSTRDNQFLVACQDELKLINVYGQETDSILKDSENRVLVGVQALVQDSRGGTYLAVSNVSEPSPAAARKGQIYYLSPSRSLLTPVASQLDYPQSLALSPDGKTLYVGEFLSRQIRQFDVNETQLSNGRVLKKINEIYTPSSAALEDPAPSAIAVNSKGQLYISLWGEGKILVTSSEGRLLGSISFPEAYLSSFTFGATERVLYATTVNSPDAGAAGKLYEIRL</sequence>
<dbReference type="InterPro" id="IPR013658">
    <property type="entry name" value="SGL"/>
</dbReference>
<dbReference type="PANTHER" id="PTHR47572">
    <property type="entry name" value="LIPOPROTEIN-RELATED"/>
    <property type="match status" value="1"/>
</dbReference>
<dbReference type="Pfam" id="PF08450">
    <property type="entry name" value="SGL"/>
    <property type="match status" value="1"/>
</dbReference>
<organism evidence="4 5">
    <name type="scientific">bacterium (Candidatus Blackallbacteria) CG17_big_fil_post_rev_8_21_14_2_50_48_46</name>
    <dbReference type="NCBI Taxonomy" id="2014261"/>
    <lineage>
        <taxon>Bacteria</taxon>
        <taxon>Candidatus Blackallbacteria</taxon>
    </lineage>
</organism>
<dbReference type="GO" id="GO:0016787">
    <property type="term" value="F:hydrolase activity"/>
    <property type="evidence" value="ECO:0007669"/>
    <property type="project" value="UniProtKB-KW"/>
</dbReference>
<dbReference type="InterPro" id="IPR011042">
    <property type="entry name" value="6-blade_b-propeller_TolB-like"/>
</dbReference>
<feature type="signal peptide" evidence="2">
    <location>
        <begin position="1"/>
        <end position="24"/>
    </location>
</feature>
<protein>
    <recommendedName>
        <fullName evidence="3">SMP-30/Gluconolactonase/LRE-like region domain-containing protein</fullName>
    </recommendedName>
</protein>
<comment type="caution">
    <text evidence="4">The sequence shown here is derived from an EMBL/GenBank/DDBJ whole genome shotgun (WGS) entry which is preliminary data.</text>
</comment>
<dbReference type="EMBL" id="PFFQ01000012">
    <property type="protein sequence ID" value="PIW18527.1"/>
    <property type="molecule type" value="Genomic_DNA"/>
</dbReference>
<evidence type="ECO:0000313" key="4">
    <source>
        <dbReference type="EMBL" id="PIW18527.1"/>
    </source>
</evidence>
<evidence type="ECO:0000259" key="3">
    <source>
        <dbReference type="Pfam" id="PF08450"/>
    </source>
</evidence>
<feature type="domain" description="SMP-30/Gluconolactonase/LRE-like region" evidence="3">
    <location>
        <begin position="70"/>
        <end position="288"/>
    </location>
</feature>
<accession>A0A2M7G8W3</accession>
<reference evidence="4 5" key="1">
    <citation type="submission" date="2017-09" db="EMBL/GenBank/DDBJ databases">
        <title>Depth-based differentiation of microbial function through sediment-hosted aquifers and enrichment of novel symbionts in the deep terrestrial subsurface.</title>
        <authorList>
            <person name="Probst A.J."/>
            <person name="Ladd B."/>
            <person name="Jarett J.K."/>
            <person name="Geller-Mcgrath D.E."/>
            <person name="Sieber C.M."/>
            <person name="Emerson J.B."/>
            <person name="Anantharaman K."/>
            <person name="Thomas B.C."/>
            <person name="Malmstrom R."/>
            <person name="Stieglmeier M."/>
            <person name="Klingl A."/>
            <person name="Woyke T."/>
            <person name="Ryan C.M."/>
            <person name="Banfield J.F."/>
        </authorList>
    </citation>
    <scope>NUCLEOTIDE SEQUENCE [LARGE SCALE GENOMIC DNA]</scope>
    <source>
        <strain evidence="4">CG17_big_fil_post_rev_8_21_14_2_50_48_46</strain>
    </source>
</reference>
<name>A0A2M7G8W3_9BACT</name>
<proteinExistence type="predicted"/>